<evidence type="ECO:0008006" key="8">
    <source>
        <dbReference type="Google" id="ProtNLM"/>
    </source>
</evidence>
<reference evidence="6" key="2">
    <citation type="submission" date="2025-09" db="UniProtKB">
        <authorList>
            <consortium name="Ensembl"/>
        </authorList>
    </citation>
    <scope>IDENTIFICATION</scope>
</reference>
<keyword evidence="2" id="KW-0963">Cytoplasm</keyword>
<keyword evidence="4" id="KW-0677">Repeat</keyword>
<reference evidence="6" key="1">
    <citation type="submission" date="2025-08" db="UniProtKB">
        <authorList>
            <consortium name="Ensembl"/>
        </authorList>
    </citation>
    <scope>IDENTIFICATION</scope>
</reference>
<proteinExistence type="predicted"/>
<accession>U3JRT7</accession>
<evidence type="ECO:0000313" key="7">
    <source>
        <dbReference type="Proteomes" id="UP000016665"/>
    </source>
</evidence>
<dbReference type="PANTHER" id="PTHR14224">
    <property type="entry name" value="SIMILAR TO PREFERENTIALLY EXPRESSED ANTIGEN IN MELANOMA-LIKE 3"/>
    <property type="match status" value="1"/>
</dbReference>
<sequence>MDSLVFLCARRVVAQRPLPTLPSHLYPVLFQVAFLDGRPLVLRDLVATWPFPELNLWRLLGRRKLLRDHSCTDCVQAVIQGVVDQLRQEPDERSRHSSLRVLDMTRLSHSVSGCTPTGLTIWFSQNALAKACMEVSKHQPESQRRGSKWPKGCSGAATAAAAPQPPGVDVHTDLRVNEMSYEILCNTLQAGAASPLRLKCRELQAGHVSASEIVTLLESLDPCCLRTVELWNTWGLTGLLVILPHLSRFPELRSLKLHYIDVDVQHLTPESTMRIRSVARQLGMLPGLRELKLRSSKLSGNLQQILCNLQAPLESLELGYCSLVPDDLAFLSQSFHAPALKKLDLTGNNVYQGLLEPLQLLLEETSASLLHLDLSNCDMADSQLEALLPALRRCSRLRFLRLFGNSLSTAAIKDLLQKTLELPDLHLVVFPYPRDCYKEPLPENNWDCGTDDELLAAATVEFSQILANSLRTDLIWTYNPYGHKDLEYFSL</sequence>
<feature type="region of interest" description="Disordered" evidence="5">
    <location>
        <begin position="139"/>
        <end position="168"/>
    </location>
</feature>
<evidence type="ECO:0000256" key="2">
    <source>
        <dbReference type="ARBA" id="ARBA00022490"/>
    </source>
</evidence>
<dbReference type="InterPro" id="IPR050694">
    <property type="entry name" value="LRRC14/PRAME"/>
</dbReference>
<comment type="subcellular location">
    <subcellularLocation>
        <location evidence="1">Cytoplasm</location>
    </subcellularLocation>
</comment>
<evidence type="ECO:0000256" key="5">
    <source>
        <dbReference type="SAM" id="MobiDB-lite"/>
    </source>
</evidence>
<dbReference type="Proteomes" id="UP000016665">
    <property type="component" value="Unplaced"/>
</dbReference>
<keyword evidence="7" id="KW-1185">Reference proteome</keyword>
<dbReference type="HOGENOM" id="CLU_039635_0_1_1"/>
<name>U3JRT7_FICAL</name>
<evidence type="ECO:0000256" key="1">
    <source>
        <dbReference type="ARBA" id="ARBA00004496"/>
    </source>
</evidence>
<dbReference type="Gene3D" id="3.80.10.10">
    <property type="entry name" value="Ribonuclease Inhibitor"/>
    <property type="match status" value="1"/>
</dbReference>
<keyword evidence="3" id="KW-0433">Leucine-rich repeat</keyword>
<organism evidence="6 7">
    <name type="scientific">Ficedula albicollis</name>
    <name type="common">Collared flycatcher</name>
    <name type="synonym">Muscicapa albicollis</name>
    <dbReference type="NCBI Taxonomy" id="59894"/>
    <lineage>
        <taxon>Eukaryota</taxon>
        <taxon>Metazoa</taxon>
        <taxon>Chordata</taxon>
        <taxon>Craniata</taxon>
        <taxon>Vertebrata</taxon>
        <taxon>Euteleostomi</taxon>
        <taxon>Archelosauria</taxon>
        <taxon>Archosauria</taxon>
        <taxon>Dinosauria</taxon>
        <taxon>Saurischia</taxon>
        <taxon>Theropoda</taxon>
        <taxon>Coelurosauria</taxon>
        <taxon>Aves</taxon>
        <taxon>Neognathae</taxon>
        <taxon>Neoaves</taxon>
        <taxon>Telluraves</taxon>
        <taxon>Australaves</taxon>
        <taxon>Passeriformes</taxon>
        <taxon>Muscicapidae</taxon>
        <taxon>Ficedula</taxon>
    </lineage>
</organism>
<dbReference type="AlphaFoldDB" id="U3JRT7"/>
<protein>
    <recommendedName>
        <fullName evidence="8">Leucine-rich repeat-containing protein 14</fullName>
    </recommendedName>
</protein>
<dbReference type="GeneTree" id="ENSGT01030000234531"/>
<evidence type="ECO:0000256" key="4">
    <source>
        <dbReference type="ARBA" id="ARBA00022737"/>
    </source>
</evidence>
<dbReference type="GO" id="GO:0005737">
    <property type="term" value="C:cytoplasm"/>
    <property type="evidence" value="ECO:0007669"/>
    <property type="project" value="UniProtKB-SubCell"/>
</dbReference>
<dbReference type="SUPFAM" id="SSF52047">
    <property type="entry name" value="RNI-like"/>
    <property type="match status" value="1"/>
</dbReference>
<dbReference type="eggNOG" id="ENOG502QWSJ">
    <property type="taxonomic scope" value="Eukaryota"/>
</dbReference>
<evidence type="ECO:0000313" key="6">
    <source>
        <dbReference type="Ensembl" id="ENSFALP00000005491.2"/>
    </source>
</evidence>
<gene>
    <name evidence="6" type="primary">LOC107604447</name>
</gene>
<evidence type="ECO:0000256" key="3">
    <source>
        <dbReference type="ARBA" id="ARBA00022614"/>
    </source>
</evidence>
<dbReference type="Ensembl" id="ENSFALT00000005517.2">
    <property type="protein sequence ID" value="ENSFALP00000005491.2"/>
    <property type="gene ID" value="ENSFALG00000005279.2"/>
</dbReference>
<dbReference type="InterPro" id="IPR032675">
    <property type="entry name" value="LRR_dom_sf"/>
</dbReference>
<dbReference type="PANTHER" id="PTHR14224:SF9">
    <property type="entry name" value="LEUCINE-RICH REPEAT-CONTAINING PROTEIN 14"/>
    <property type="match status" value="1"/>
</dbReference>